<dbReference type="RefSeq" id="WP_046357866.1">
    <property type="nucleotide sequence ID" value="NZ_AUXW01000181.1"/>
</dbReference>
<keyword evidence="1" id="KW-0472">Membrane</keyword>
<proteinExistence type="predicted"/>
<dbReference type="AlphaFoldDB" id="A0A0F6A897"/>
<keyword evidence="1" id="KW-0812">Transmembrane</keyword>
<feature type="transmembrane region" description="Helical" evidence="1">
    <location>
        <begin position="55"/>
        <end position="76"/>
    </location>
</feature>
<organism evidence="2 3">
    <name type="scientific">Pseudoalteromonas luteoviolacea S4054</name>
    <dbReference type="NCBI Taxonomy" id="1129367"/>
    <lineage>
        <taxon>Bacteria</taxon>
        <taxon>Pseudomonadati</taxon>
        <taxon>Pseudomonadota</taxon>
        <taxon>Gammaproteobacteria</taxon>
        <taxon>Alteromonadales</taxon>
        <taxon>Pseudoalteromonadaceae</taxon>
        <taxon>Pseudoalteromonas</taxon>
    </lineage>
</organism>
<keyword evidence="1" id="KW-1133">Transmembrane helix</keyword>
<evidence type="ECO:0000313" key="2">
    <source>
        <dbReference type="EMBL" id="KKE81634.1"/>
    </source>
</evidence>
<reference evidence="2 3" key="1">
    <citation type="journal article" date="2015" name="BMC Genomics">
        <title>Genome mining reveals unlocked bioactive potential of marine Gram-negative bacteria.</title>
        <authorList>
            <person name="Machado H."/>
            <person name="Sonnenschein E.C."/>
            <person name="Melchiorsen J."/>
            <person name="Gram L."/>
        </authorList>
    </citation>
    <scope>NUCLEOTIDE SEQUENCE [LARGE SCALE GENOMIC DNA]</scope>
    <source>
        <strain evidence="2 3">S4054</strain>
    </source>
</reference>
<dbReference type="PATRIC" id="fig|1129367.4.peg.4507"/>
<dbReference type="EMBL" id="AUXW01000181">
    <property type="protein sequence ID" value="KKE81634.1"/>
    <property type="molecule type" value="Genomic_DNA"/>
</dbReference>
<accession>A0A0F6A897</accession>
<comment type="caution">
    <text evidence="2">The sequence shown here is derived from an EMBL/GenBank/DDBJ whole genome shotgun (WGS) entry which is preliminary data.</text>
</comment>
<dbReference type="Proteomes" id="UP000033434">
    <property type="component" value="Unassembled WGS sequence"/>
</dbReference>
<gene>
    <name evidence="2" type="ORF">N479_21675</name>
</gene>
<feature type="transmembrane region" description="Helical" evidence="1">
    <location>
        <begin position="83"/>
        <end position="103"/>
    </location>
</feature>
<evidence type="ECO:0000256" key="1">
    <source>
        <dbReference type="SAM" id="Phobius"/>
    </source>
</evidence>
<name>A0A0F6A897_9GAMM</name>
<sequence length="105" mass="11885">MDYKQAFSFQRLPDFALLLLSIWGVLQTTLASLMVERFYGCPYECDFYVPQQIVFVMSIVCFLSLISSLICAAISAVKIKQPIAYKVLVLSFLAVVCQAYYIASF</sequence>
<protein>
    <submittedName>
        <fullName evidence="2">Uncharacterized protein</fullName>
    </submittedName>
</protein>
<evidence type="ECO:0000313" key="3">
    <source>
        <dbReference type="Proteomes" id="UP000033434"/>
    </source>
</evidence>